<feature type="domain" description="Carboxylesterase type B" evidence="1">
    <location>
        <begin position="23"/>
        <end position="234"/>
    </location>
</feature>
<keyword evidence="2" id="KW-0378">Hydrolase</keyword>
<dbReference type="PANTHER" id="PTHR11559">
    <property type="entry name" value="CARBOXYLESTERASE"/>
    <property type="match status" value="1"/>
</dbReference>
<dbReference type="SUPFAM" id="SSF53474">
    <property type="entry name" value="alpha/beta-Hydrolases"/>
    <property type="match status" value="1"/>
</dbReference>
<gene>
    <name evidence="2" type="primary">pnbA_2</name>
    <name evidence="2" type="ORF">TRN7648_03351</name>
</gene>
<dbReference type="Gene3D" id="3.40.50.1820">
    <property type="entry name" value="alpha/beta hydrolase"/>
    <property type="match status" value="1"/>
</dbReference>
<dbReference type="InterPro" id="IPR050309">
    <property type="entry name" value="Type-B_Carboxylest/Lipase"/>
</dbReference>
<reference evidence="2 3" key="1">
    <citation type="submission" date="2015-09" db="EMBL/GenBank/DDBJ databases">
        <authorList>
            <consortium name="Swine Surveillance"/>
        </authorList>
    </citation>
    <scope>NUCLEOTIDE SEQUENCE [LARGE SCALE GENOMIC DNA]</scope>
    <source>
        <strain evidence="2 3">CECT 7648</strain>
    </source>
</reference>
<sequence length="258" mass="28104">MQQVLDAERAVMADFLMGAAAPGFPSGFWPVIDGDFVPAHVHDPVTAPANADVPVMLGQTGTEFTLFMLQDQGAYTLDDAGLEARVTRMLSEDAPWVLDSYRRDFPDYVPSALYFRIYSDFAMGALSNSILDVRATTGAAPVYAYRFDWMTPIEGGRLFSPHTIEIPFAFDNATTEAGIIMTEGGDAVATLAKTVSEAWVQFAKTGTPAAPGLPEWPAYDPQARQAMHLNTQSHVAPYIDPRAFDLFKAKLWASAGLE</sequence>
<dbReference type="InterPro" id="IPR002018">
    <property type="entry name" value="CarbesteraseB"/>
</dbReference>
<dbReference type="EMBL" id="CYSE01000007">
    <property type="protein sequence ID" value="CUH81175.1"/>
    <property type="molecule type" value="Genomic_DNA"/>
</dbReference>
<proteinExistence type="predicted"/>
<evidence type="ECO:0000313" key="2">
    <source>
        <dbReference type="EMBL" id="CUH81175.1"/>
    </source>
</evidence>
<dbReference type="InterPro" id="IPR029058">
    <property type="entry name" value="AB_hydrolase_fold"/>
</dbReference>
<evidence type="ECO:0000313" key="3">
    <source>
        <dbReference type="Proteomes" id="UP000054935"/>
    </source>
</evidence>
<dbReference type="Pfam" id="PF00135">
    <property type="entry name" value="COesterase"/>
    <property type="match status" value="1"/>
</dbReference>
<dbReference type="STRING" id="441103.TRN7648_03351"/>
<dbReference type="EC" id="3.1.1.-" evidence="2"/>
<dbReference type="GO" id="GO:0016787">
    <property type="term" value="F:hydrolase activity"/>
    <property type="evidence" value="ECO:0007669"/>
    <property type="project" value="UniProtKB-KW"/>
</dbReference>
<evidence type="ECO:0000259" key="1">
    <source>
        <dbReference type="Pfam" id="PF00135"/>
    </source>
</evidence>
<keyword evidence="3" id="KW-1185">Reference proteome</keyword>
<name>A0A0P1H0H4_9RHOB</name>
<organism evidence="2 3">
    <name type="scientific">Tropicibacter naphthalenivorans</name>
    <dbReference type="NCBI Taxonomy" id="441103"/>
    <lineage>
        <taxon>Bacteria</taxon>
        <taxon>Pseudomonadati</taxon>
        <taxon>Pseudomonadota</taxon>
        <taxon>Alphaproteobacteria</taxon>
        <taxon>Rhodobacterales</taxon>
        <taxon>Roseobacteraceae</taxon>
        <taxon>Tropicibacter</taxon>
    </lineage>
</organism>
<dbReference type="AlphaFoldDB" id="A0A0P1H0H4"/>
<accession>A0A0P1H0H4</accession>
<dbReference type="Proteomes" id="UP000054935">
    <property type="component" value="Unassembled WGS sequence"/>
</dbReference>
<protein>
    <submittedName>
        <fullName evidence="2">Para-nitrobenzyl esterase</fullName>
        <ecNumber evidence="2">3.1.1.-</ecNumber>
    </submittedName>
</protein>